<accession>A0A402D5L2</accession>
<protein>
    <submittedName>
        <fullName evidence="1">Uncharacterized protein</fullName>
    </submittedName>
</protein>
<keyword evidence="2" id="KW-1185">Reference proteome</keyword>
<name>A0A402D5L2_9BACT</name>
<dbReference type="KEGG" id="ccot:CCAX7_55160"/>
<organism evidence="1 2">
    <name type="scientific">Capsulimonas corticalis</name>
    <dbReference type="NCBI Taxonomy" id="2219043"/>
    <lineage>
        <taxon>Bacteria</taxon>
        <taxon>Bacillati</taxon>
        <taxon>Armatimonadota</taxon>
        <taxon>Armatimonadia</taxon>
        <taxon>Capsulimonadales</taxon>
        <taxon>Capsulimonadaceae</taxon>
        <taxon>Capsulimonas</taxon>
    </lineage>
</organism>
<dbReference type="AlphaFoldDB" id="A0A402D5L2"/>
<reference evidence="1 2" key="1">
    <citation type="journal article" date="2019" name="Int. J. Syst. Evol. Microbiol.">
        <title>Capsulimonas corticalis gen. nov., sp. nov., an aerobic capsulated bacterium, of a novel bacterial order, Capsulimonadales ord. nov., of the class Armatimonadia of the phylum Armatimonadetes.</title>
        <authorList>
            <person name="Li J."/>
            <person name="Kudo C."/>
            <person name="Tonouchi A."/>
        </authorList>
    </citation>
    <scope>NUCLEOTIDE SEQUENCE [LARGE SCALE GENOMIC DNA]</scope>
    <source>
        <strain evidence="1 2">AX-7</strain>
    </source>
</reference>
<dbReference type="Proteomes" id="UP000287394">
    <property type="component" value="Chromosome"/>
</dbReference>
<evidence type="ECO:0000313" key="2">
    <source>
        <dbReference type="Proteomes" id="UP000287394"/>
    </source>
</evidence>
<dbReference type="RefSeq" id="WP_119324791.1">
    <property type="nucleotide sequence ID" value="NZ_AP025739.1"/>
</dbReference>
<gene>
    <name evidence="1" type="ORF">CCAX7_55160</name>
</gene>
<proteinExistence type="predicted"/>
<evidence type="ECO:0000313" key="1">
    <source>
        <dbReference type="EMBL" id="BDI33465.1"/>
    </source>
</evidence>
<dbReference type="EMBL" id="AP025739">
    <property type="protein sequence ID" value="BDI33465.1"/>
    <property type="molecule type" value="Genomic_DNA"/>
</dbReference>
<sequence length="73" mass="8237">MKQPLRVTLSTADGRVIMESSAPGERIIHDRLEYQIALARELFAARGIRFTAEDRAIMTRNHEQRMQAAAKAA</sequence>